<keyword evidence="6" id="KW-1185">Reference proteome</keyword>
<feature type="region of interest" description="Disordered" evidence="2">
    <location>
        <begin position="292"/>
        <end position="311"/>
    </location>
</feature>
<dbReference type="Pfam" id="PF00069">
    <property type="entry name" value="Pkinase"/>
    <property type="match status" value="1"/>
</dbReference>
<accession>A0A3N4HC56</accession>
<dbReference type="GO" id="GO:0005524">
    <property type="term" value="F:ATP binding"/>
    <property type="evidence" value="ECO:0007669"/>
    <property type="project" value="InterPro"/>
</dbReference>
<dbReference type="Pfam" id="PF00415">
    <property type="entry name" value="RCC1"/>
    <property type="match status" value="5"/>
</dbReference>
<dbReference type="Gene3D" id="2.130.10.30">
    <property type="entry name" value="Regulator of chromosome condensation 1/beta-lactamase-inhibitor protein II"/>
    <property type="match status" value="3"/>
</dbReference>
<comment type="caution">
    <text evidence="5">The sequence shown here is derived from an EMBL/GenBank/DDBJ whole genome shotgun (WGS) entry which is preliminary data.</text>
</comment>
<evidence type="ECO:0000256" key="2">
    <source>
        <dbReference type="SAM" id="MobiDB-lite"/>
    </source>
</evidence>
<dbReference type="InterPro" id="IPR000719">
    <property type="entry name" value="Prot_kinase_dom"/>
</dbReference>
<dbReference type="InterPro" id="IPR051210">
    <property type="entry name" value="Ub_ligase/GEF_domain"/>
</dbReference>
<dbReference type="Gene3D" id="3.30.200.20">
    <property type="entry name" value="Phosphorylase Kinase, domain 1"/>
    <property type="match status" value="1"/>
</dbReference>
<dbReference type="InterPro" id="IPR009091">
    <property type="entry name" value="RCC1/BLIP-II"/>
</dbReference>
<evidence type="ECO:0000259" key="4">
    <source>
        <dbReference type="PROSITE" id="PS50011"/>
    </source>
</evidence>
<dbReference type="AlphaFoldDB" id="A0A3N4HC56"/>
<dbReference type="PROSITE" id="PS50012">
    <property type="entry name" value="RCC1_3"/>
    <property type="match status" value="5"/>
</dbReference>
<dbReference type="GO" id="GO:0004674">
    <property type="term" value="F:protein serine/threonine kinase activity"/>
    <property type="evidence" value="ECO:0007669"/>
    <property type="project" value="UniProtKB-KW"/>
</dbReference>
<protein>
    <submittedName>
        <fullName evidence="5">Serine/threonine protein kinase</fullName>
    </submittedName>
</protein>
<dbReference type="RefSeq" id="WP_123927685.1">
    <property type="nucleotide sequence ID" value="NZ_JBPSDP010000001.1"/>
</dbReference>
<reference evidence="5 6" key="1">
    <citation type="submission" date="2018-11" db="EMBL/GenBank/DDBJ databases">
        <title>Draft genome sequence of Gordonia sp. RS15-1S isolated from rice stems.</title>
        <authorList>
            <person name="Muangham S."/>
        </authorList>
    </citation>
    <scope>NUCLEOTIDE SEQUENCE [LARGE SCALE GENOMIC DNA]</scope>
    <source>
        <strain evidence="5 6">RS15-1S</strain>
    </source>
</reference>
<proteinExistence type="predicted"/>
<keyword evidence="1" id="KW-0677">Repeat</keyword>
<evidence type="ECO:0000313" key="5">
    <source>
        <dbReference type="EMBL" id="RPA63384.1"/>
    </source>
</evidence>
<evidence type="ECO:0000256" key="3">
    <source>
        <dbReference type="SAM" id="Phobius"/>
    </source>
</evidence>
<dbReference type="OrthoDB" id="9796385at2"/>
<dbReference type="SMART" id="SM00220">
    <property type="entry name" value="S_TKc"/>
    <property type="match status" value="1"/>
</dbReference>
<dbReference type="PANTHER" id="PTHR22870:SF408">
    <property type="entry name" value="OS09G0560450 PROTEIN"/>
    <property type="match status" value="1"/>
</dbReference>
<evidence type="ECO:0000313" key="6">
    <source>
        <dbReference type="Proteomes" id="UP000267536"/>
    </source>
</evidence>
<dbReference type="InterPro" id="IPR008271">
    <property type="entry name" value="Ser/Thr_kinase_AS"/>
</dbReference>
<keyword evidence="5" id="KW-0418">Kinase</keyword>
<dbReference type="InterPro" id="IPR000408">
    <property type="entry name" value="Reg_chr_condens"/>
</dbReference>
<keyword evidence="5" id="KW-0723">Serine/threonine-protein kinase</keyword>
<dbReference type="PROSITE" id="PS00108">
    <property type="entry name" value="PROTEIN_KINASE_ST"/>
    <property type="match status" value="1"/>
</dbReference>
<dbReference type="InterPro" id="IPR011009">
    <property type="entry name" value="Kinase-like_dom_sf"/>
</dbReference>
<dbReference type="Proteomes" id="UP000267536">
    <property type="component" value="Unassembled WGS sequence"/>
</dbReference>
<dbReference type="PANTHER" id="PTHR22870">
    <property type="entry name" value="REGULATOR OF CHROMOSOME CONDENSATION"/>
    <property type="match status" value="1"/>
</dbReference>
<evidence type="ECO:0000256" key="1">
    <source>
        <dbReference type="ARBA" id="ARBA00022737"/>
    </source>
</evidence>
<keyword evidence="3" id="KW-0472">Membrane</keyword>
<dbReference type="CDD" id="cd14014">
    <property type="entry name" value="STKc_PknB_like"/>
    <property type="match status" value="1"/>
</dbReference>
<sequence length="685" mass="71787">MAQLDAGSTFAGYQVLAKLGAGGMGQVYLVEHPHLLRREAMKVISVTVADNTEFQQRFINEARTVASLNHPGIVAIHHYGVEKDSPWFTMTYLDGKDLTAGGLSDQEIGVVALRTGEALDYAHRHQVIHRDIKPANIIVTRETDGAIEQVVLLDFGIAKLADSTSMTATQAFIGTLAYAAPEMIDAEPAGPFSDQYALACSIYELLTGAAPFEAPTPSAMMAALLSKPAPPLSSRRPDLAALDPVFERALAKDPTQRFPDCQSFARALAGVLAGSPGGAASAVAPWGTTDPVGRSSELLSPDAATVESHRPRRRRTRTVLLSALAALLVAAVAVVATVATVGRTDSTPPAATTPTFTDVSTSVFSSCTVYERAAYCWGQNDDGQLGDGTTTNRTTPTKVVGLTDVTDIAVGGSGTCAVASKKAYCWGTAEQILTPKEIPGLTNVTDIATNSFSTCAIADSFLYCWGSNSDGQLGDGTTTARTAPTKVEALSAVTQISVTDDSTCALANGQAYCWGKNASGQLGDGTTAMRASPVEVKNLRYTASLSAGSDWGKGSACARRADYTAFCWGDNGSGQIGDGTTTNRLVPTQVLTDIASIVTEGGSTCAITRSGTLKCWGADRNDYQDVTTPSDVRGIDGVTAVSVWNDNTCAIAHDKLFCWGPNSEGQIGDGTTQSRKVPTQVNVRP</sequence>
<dbReference type="EMBL" id="RKMH01000005">
    <property type="protein sequence ID" value="RPA63384.1"/>
    <property type="molecule type" value="Genomic_DNA"/>
</dbReference>
<gene>
    <name evidence="5" type="ORF">EF294_07675</name>
</gene>
<dbReference type="SUPFAM" id="SSF56112">
    <property type="entry name" value="Protein kinase-like (PK-like)"/>
    <property type="match status" value="1"/>
</dbReference>
<dbReference type="Gene3D" id="1.10.510.10">
    <property type="entry name" value="Transferase(Phosphotransferase) domain 1"/>
    <property type="match status" value="1"/>
</dbReference>
<name>A0A3N4HC56_9ACTN</name>
<organism evidence="5 6">
    <name type="scientific">Gordonia oryzae</name>
    <dbReference type="NCBI Taxonomy" id="2487349"/>
    <lineage>
        <taxon>Bacteria</taxon>
        <taxon>Bacillati</taxon>
        <taxon>Actinomycetota</taxon>
        <taxon>Actinomycetes</taxon>
        <taxon>Mycobacteriales</taxon>
        <taxon>Gordoniaceae</taxon>
        <taxon>Gordonia</taxon>
    </lineage>
</organism>
<keyword evidence="5" id="KW-0808">Transferase</keyword>
<keyword evidence="3" id="KW-1133">Transmembrane helix</keyword>
<dbReference type="SUPFAM" id="SSF50985">
    <property type="entry name" value="RCC1/BLIP-II"/>
    <property type="match status" value="2"/>
</dbReference>
<feature type="domain" description="Protein kinase" evidence="4">
    <location>
        <begin position="13"/>
        <end position="269"/>
    </location>
</feature>
<dbReference type="PROSITE" id="PS50011">
    <property type="entry name" value="PROTEIN_KINASE_DOM"/>
    <property type="match status" value="1"/>
</dbReference>
<feature type="transmembrane region" description="Helical" evidence="3">
    <location>
        <begin position="319"/>
        <end position="339"/>
    </location>
</feature>
<keyword evidence="3" id="KW-0812">Transmembrane</keyword>